<evidence type="ECO:0000313" key="1">
    <source>
        <dbReference type="EMBL" id="KCW63447.1"/>
    </source>
</evidence>
<dbReference type="Gramene" id="KCW63447">
    <property type="protein sequence ID" value="KCW63447"/>
    <property type="gene ID" value="EUGRSUZ_G01084"/>
</dbReference>
<dbReference type="InParanoid" id="A0A059BB74"/>
<reference evidence="1" key="1">
    <citation type="submission" date="2013-07" db="EMBL/GenBank/DDBJ databases">
        <title>The genome of Eucalyptus grandis.</title>
        <authorList>
            <person name="Schmutz J."/>
            <person name="Hayes R."/>
            <person name="Myburg A."/>
            <person name="Tuskan G."/>
            <person name="Grattapaglia D."/>
            <person name="Rokhsar D.S."/>
        </authorList>
    </citation>
    <scope>NUCLEOTIDE SEQUENCE</scope>
    <source>
        <tissue evidence="1">Leaf extractions</tissue>
    </source>
</reference>
<organism evidence="1">
    <name type="scientific">Eucalyptus grandis</name>
    <name type="common">Flooded gum</name>
    <dbReference type="NCBI Taxonomy" id="71139"/>
    <lineage>
        <taxon>Eukaryota</taxon>
        <taxon>Viridiplantae</taxon>
        <taxon>Streptophyta</taxon>
        <taxon>Embryophyta</taxon>
        <taxon>Tracheophyta</taxon>
        <taxon>Spermatophyta</taxon>
        <taxon>Magnoliopsida</taxon>
        <taxon>eudicotyledons</taxon>
        <taxon>Gunneridae</taxon>
        <taxon>Pentapetalae</taxon>
        <taxon>rosids</taxon>
        <taxon>malvids</taxon>
        <taxon>Myrtales</taxon>
        <taxon>Myrtaceae</taxon>
        <taxon>Myrtoideae</taxon>
        <taxon>Eucalypteae</taxon>
        <taxon>Eucalyptus</taxon>
    </lineage>
</organism>
<dbReference type="AlphaFoldDB" id="A0A059BB74"/>
<proteinExistence type="predicted"/>
<name>A0A059BB74_EUCGR</name>
<gene>
    <name evidence="1" type="ORF">EUGRSUZ_G01084</name>
</gene>
<accession>A0A059BB74</accession>
<sequence length="88" mass="10301">MQKTPKKKTLRVQIYSHQIQQRNAFSFKIVKLSTQFTVGRCYQHMVCLIKHYNIVPSVECTAHDSVPSVESGLNPFQDQRTRIETRLH</sequence>
<protein>
    <submittedName>
        <fullName evidence="1">Uncharacterized protein</fullName>
    </submittedName>
</protein>
<dbReference type="EMBL" id="KK198759">
    <property type="protein sequence ID" value="KCW63447.1"/>
    <property type="molecule type" value="Genomic_DNA"/>
</dbReference>